<dbReference type="Proteomes" id="UP000179344">
    <property type="component" value="Unassembled WGS sequence"/>
</dbReference>
<comment type="caution">
    <text evidence="1">The sequence shown here is derived from an EMBL/GenBank/DDBJ whole genome shotgun (WGS) entry which is preliminary data.</text>
</comment>
<reference evidence="1 2" key="1">
    <citation type="journal article" date="2016" name="Nat. Commun.">
        <title>Thousands of microbial genomes shed light on interconnected biogeochemical processes in an aquifer system.</title>
        <authorList>
            <person name="Anantharaman K."/>
            <person name="Brown C.T."/>
            <person name="Hug L.A."/>
            <person name="Sharon I."/>
            <person name="Castelle C.J."/>
            <person name="Probst A.J."/>
            <person name="Thomas B.C."/>
            <person name="Singh A."/>
            <person name="Wilkins M.J."/>
            <person name="Karaoz U."/>
            <person name="Brodie E.L."/>
            <person name="Williams K.H."/>
            <person name="Hubbard S.S."/>
            <person name="Banfield J.F."/>
        </authorList>
    </citation>
    <scope>NUCLEOTIDE SEQUENCE [LARGE SCALE GENOMIC DNA]</scope>
</reference>
<gene>
    <name evidence="1" type="ORF">A2V92_04765</name>
</gene>
<proteinExistence type="predicted"/>
<sequence length="135" mass="15514">MFLTLSACFRPPEPDSFGRWFFGEGKEMIMDNLERQEASKAQTDQAQAILERYEKTAPGEVAEAYRRHQALFLAITSGKNTATLLRLEQDFRGAHEKSLRSLGRMHEELEAAVGDKTWQAVSARMEQKMSRYVKR</sequence>
<dbReference type="EMBL" id="MFST01000027">
    <property type="protein sequence ID" value="OGI44996.1"/>
    <property type="molecule type" value="Genomic_DNA"/>
</dbReference>
<name>A0A1F6TIU9_9PROT</name>
<protein>
    <submittedName>
        <fullName evidence="1">Uncharacterized protein</fullName>
    </submittedName>
</protein>
<accession>A0A1F6TIU9</accession>
<evidence type="ECO:0000313" key="1">
    <source>
        <dbReference type="EMBL" id="OGI44996.1"/>
    </source>
</evidence>
<dbReference type="AlphaFoldDB" id="A0A1F6TIU9"/>
<organism evidence="1 2">
    <name type="scientific">Candidatus Muproteobacteria bacterium RBG_16_65_31</name>
    <dbReference type="NCBI Taxonomy" id="1817759"/>
    <lineage>
        <taxon>Bacteria</taxon>
        <taxon>Pseudomonadati</taxon>
        <taxon>Pseudomonadota</taxon>
        <taxon>Candidatus Muproteobacteria</taxon>
    </lineage>
</organism>
<evidence type="ECO:0000313" key="2">
    <source>
        <dbReference type="Proteomes" id="UP000179344"/>
    </source>
</evidence>